<dbReference type="Pfam" id="PF16537">
    <property type="entry name" value="T2SSB"/>
    <property type="match status" value="1"/>
</dbReference>
<dbReference type="EMBL" id="JAKRRY010000025">
    <property type="protein sequence ID" value="MCW8347743.1"/>
    <property type="molecule type" value="Genomic_DNA"/>
</dbReference>
<feature type="domain" description="Type II secretion system protein GspB C-terminal" evidence="2">
    <location>
        <begin position="160"/>
        <end position="218"/>
    </location>
</feature>
<accession>A0A9X3CQJ8</accession>
<dbReference type="AlphaFoldDB" id="A0A9X3CQJ8"/>
<dbReference type="Proteomes" id="UP001155587">
    <property type="component" value="Unassembled WGS sequence"/>
</dbReference>
<feature type="signal peptide" evidence="1">
    <location>
        <begin position="1"/>
        <end position="25"/>
    </location>
</feature>
<keyword evidence="1" id="KW-0732">Signal</keyword>
<comment type="caution">
    <text evidence="3">The sequence shown here is derived from an EMBL/GenBank/DDBJ whole genome shotgun (WGS) entry which is preliminary data.</text>
</comment>
<evidence type="ECO:0000256" key="1">
    <source>
        <dbReference type="SAM" id="SignalP"/>
    </source>
</evidence>
<organism evidence="3 4">
    <name type="scientific">Vibrio qingdaonensis</name>
    <dbReference type="NCBI Taxonomy" id="2829491"/>
    <lineage>
        <taxon>Bacteria</taxon>
        <taxon>Pseudomonadati</taxon>
        <taxon>Pseudomonadota</taxon>
        <taxon>Gammaproteobacteria</taxon>
        <taxon>Vibrionales</taxon>
        <taxon>Vibrionaceae</taxon>
        <taxon>Vibrio</taxon>
    </lineage>
</organism>
<reference evidence="3" key="1">
    <citation type="submission" date="2022-02" db="EMBL/GenBank/DDBJ databases">
        <title>Vibrio sp. nov, a new bacterium isolated from seawater.</title>
        <authorList>
            <person name="Yuan Y."/>
        </authorList>
    </citation>
    <scope>NUCLEOTIDE SEQUENCE</scope>
    <source>
        <strain evidence="3">ZSDZ65</strain>
    </source>
</reference>
<gene>
    <name evidence="3" type="ORF">MD535_17200</name>
</gene>
<sequence>MSMNFTRAAVSVSLMVAMGMPTAMASESRGAVKLPTIEQVSQSHSEAQLSADYVALEYPDFGVLKEPPEKKVAPIHYSQKPSEAYVTEVQTVEKNTADAPLLEQPSSDEPFTLDNLDLSGLDPDIARKVASAMNKIDQQSTASSSHISLEENISKYQGRLPPLNLQTHMYSSDSQRRWIKINGQELREGDRLNNIQIVEITPQLVTIRFDNELIDIPALYEWGG</sequence>
<name>A0A9X3CQJ8_9VIBR</name>
<dbReference type="InterPro" id="IPR032389">
    <property type="entry name" value="GspB_C"/>
</dbReference>
<proteinExistence type="predicted"/>
<keyword evidence="4" id="KW-1185">Reference proteome</keyword>
<evidence type="ECO:0000313" key="4">
    <source>
        <dbReference type="Proteomes" id="UP001155587"/>
    </source>
</evidence>
<evidence type="ECO:0000313" key="3">
    <source>
        <dbReference type="EMBL" id="MCW8347743.1"/>
    </source>
</evidence>
<feature type="chain" id="PRO_5040774691" evidence="1">
    <location>
        <begin position="26"/>
        <end position="224"/>
    </location>
</feature>
<evidence type="ECO:0000259" key="2">
    <source>
        <dbReference type="Pfam" id="PF16537"/>
    </source>
</evidence>
<dbReference type="RefSeq" id="WP_265676282.1">
    <property type="nucleotide sequence ID" value="NZ_JAKRRY010000025.1"/>
</dbReference>
<protein>
    <submittedName>
        <fullName evidence="3">General secretion pathway protein GspB</fullName>
    </submittedName>
</protein>
<dbReference type="GO" id="GO:0015627">
    <property type="term" value="C:type II protein secretion system complex"/>
    <property type="evidence" value="ECO:0007669"/>
    <property type="project" value="InterPro"/>
</dbReference>